<proteinExistence type="predicted"/>
<dbReference type="InterPro" id="IPR007630">
    <property type="entry name" value="RNA_pol_sigma70_r4"/>
</dbReference>
<reference evidence="2 3" key="1">
    <citation type="submission" date="2019-09" db="EMBL/GenBank/DDBJ databases">
        <title>Phylogeny of genus Pseudoclavibacter and closely related genus.</title>
        <authorList>
            <person name="Li Y."/>
        </authorList>
    </citation>
    <scope>NUCLEOTIDE SEQUENCE [LARGE SCALE GENOMIC DNA]</scope>
    <source>
        <strain evidence="2 3">DSM 23821</strain>
    </source>
</reference>
<dbReference type="SUPFAM" id="SSF88659">
    <property type="entry name" value="Sigma3 and sigma4 domains of RNA polymerase sigma factors"/>
    <property type="match status" value="1"/>
</dbReference>
<dbReference type="Proteomes" id="UP000467240">
    <property type="component" value="Unassembled WGS sequence"/>
</dbReference>
<accession>A0A7J5BSW7</accession>
<dbReference type="Gene3D" id="1.10.10.60">
    <property type="entry name" value="Homeodomain-like"/>
    <property type="match status" value="1"/>
</dbReference>
<organism evidence="2 3">
    <name type="scientific">Pseudoclavibacter chungangensis</name>
    <dbReference type="NCBI Taxonomy" id="587635"/>
    <lineage>
        <taxon>Bacteria</taxon>
        <taxon>Bacillati</taxon>
        <taxon>Actinomycetota</taxon>
        <taxon>Actinomycetes</taxon>
        <taxon>Micrococcales</taxon>
        <taxon>Microbacteriaceae</taxon>
        <taxon>Pseudoclavibacter</taxon>
    </lineage>
</organism>
<name>A0A7J5BSW7_9MICO</name>
<evidence type="ECO:0000313" key="2">
    <source>
        <dbReference type="EMBL" id="KAB1657346.1"/>
    </source>
</evidence>
<keyword evidence="3" id="KW-1185">Reference proteome</keyword>
<gene>
    <name evidence="2" type="ORF">F8O01_08915</name>
</gene>
<protein>
    <submittedName>
        <fullName evidence="2">Helix-turn-helix domain-containing protein</fullName>
    </submittedName>
</protein>
<comment type="caution">
    <text evidence="2">The sequence shown here is derived from an EMBL/GenBank/DDBJ whole genome shotgun (WGS) entry which is preliminary data.</text>
</comment>
<dbReference type="OrthoDB" id="4555585at2"/>
<dbReference type="AlphaFoldDB" id="A0A7J5BSW7"/>
<dbReference type="RefSeq" id="WP_158040511.1">
    <property type="nucleotide sequence ID" value="NZ_JACCFV010000001.1"/>
</dbReference>
<dbReference type="InterPro" id="IPR013324">
    <property type="entry name" value="RNA_pol_sigma_r3/r4-like"/>
</dbReference>
<sequence length="77" mass="8601">MRRTSPRQATVVRMIERYEAGATLREVADEFGVHRMTVSRALKRADVRLRRAGLDETSAQRATELYGLIAIEGVAAV</sequence>
<dbReference type="GO" id="GO:0003700">
    <property type="term" value="F:DNA-binding transcription factor activity"/>
    <property type="evidence" value="ECO:0007669"/>
    <property type="project" value="InterPro"/>
</dbReference>
<evidence type="ECO:0000313" key="3">
    <source>
        <dbReference type="Proteomes" id="UP000467240"/>
    </source>
</evidence>
<feature type="domain" description="RNA polymerase sigma-70 region 4" evidence="1">
    <location>
        <begin position="5"/>
        <end position="50"/>
    </location>
</feature>
<evidence type="ECO:0000259" key="1">
    <source>
        <dbReference type="Pfam" id="PF04545"/>
    </source>
</evidence>
<dbReference type="Pfam" id="PF04545">
    <property type="entry name" value="Sigma70_r4"/>
    <property type="match status" value="1"/>
</dbReference>
<dbReference type="EMBL" id="WBJZ01000009">
    <property type="protein sequence ID" value="KAB1657346.1"/>
    <property type="molecule type" value="Genomic_DNA"/>
</dbReference>
<dbReference type="GO" id="GO:0006352">
    <property type="term" value="P:DNA-templated transcription initiation"/>
    <property type="evidence" value="ECO:0007669"/>
    <property type="project" value="InterPro"/>
</dbReference>